<comment type="caution">
    <text evidence="12">The sequence shown here is derived from an EMBL/GenBank/DDBJ whole genome shotgun (WGS) entry which is preliminary data.</text>
</comment>
<dbReference type="PROSITE" id="PS50011">
    <property type="entry name" value="PROTEIN_KINASE_DOM"/>
    <property type="match status" value="1"/>
</dbReference>
<evidence type="ECO:0000256" key="8">
    <source>
        <dbReference type="ARBA" id="ARBA00047899"/>
    </source>
</evidence>
<dbReference type="FunFam" id="1.10.510.10:FF:000021">
    <property type="entry name" value="Serine/threonine protein kinase"/>
    <property type="match status" value="1"/>
</dbReference>
<name>A0A543AR77_9ACTN</name>
<dbReference type="Gene3D" id="3.30.200.20">
    <property type="entry name" value="Phosphorylase Kinase, domain 1"/>
    <property type="match status" value="1"/>
</dbReference>
<keyword evidence="6 12" id="KW-0418">Kinase</keyword>
<comment type="catalytic activity">
    <reaction evidence="9">
        <text>L-seryl-[protein] + ATP = O-phospho-L-seryl-[protein] + ADP + H(+)</text>
        <dbReference type="Rhea" id="RHEA:17989"/>
        <dbReference type="Rhea" id="RHEA-COMP:9863"/>
        <dbReference type="Rhea" id="RHEA-COMP:11604"/>
        <dbReference type="ChEBI" id="CHEBI:15378"/>
        <dbReference type="ChEBI" id="CHEBI:29999"/>
        <dbReference type="ChEBI" id="CHEBI:30616"/>
        <dbReference type="ChEBI" id="CHEBI:83421"/>
        <dbReference type="ChEBI" id="CHEBI:456216"/>
        <dbReference type="EC" id="2.7.11.1"/>
    </reaction>
</comment>
<keyword evidence="13" id="KW-1185">Reference proteome</keyword>
<dbReference type="GO" id="GO:0005524">
    <property type="term" value="F:ATP binding"/>
    <property type="evidence" value="ECO:0007669"/>
    <property type="project" value="UniProtKB-KW"/>
</dbReference>
<evidence type="ECO:0000256" key="3">
    <source>
        <dbReference type="ARBA" id="ARBA00022679"/>
    </source>
</evidence>
<evidence type="ECO:0000256" key="10">
    <source>
        <dbReference type="SAM" id="MobiDB-lite"/>
    </source>
</evidence>
<dbReference type="PROSITE" id="PS00108">
    <property type="entry name" value="PROTEIN_KINASE_ST"/>
    <property type="match status" value="1"/>
</dbReference>
<accession>A0A543AR77</accession>
<evidence type="ECO:0000313" key="13">
    <source>
        <dbReference type="Proteomes" id="UP000317043"/>
    </source>
</evidence>
<evidence type="ECO:0000256" key="7">
    <source>
        <dbReference type="ARBA" id="ARBA00022840"/>
    </source>
</evidence>
<keyword evidence="4" id="KW-0677">Repeat</keyword>
<evidence type="ECO:0000259" key="11">
    <source>
        <dbReference type="PROSITE" id="PS50011"/>
    </source>
</evidence>
<feature type="region of interest" description="Disordered" evidence="10">
    <location>
        <begin position="290"/>
        <end position="338"/>
    </location>
</feature>
<keyword evidence="3" id="KW-0808">Transferase</keyword>
<dbReference type="Proteomes" id="UP000317043">
    <property type="component" value="Unassembled WGS sequence"/>
</dbReference>
<feature type="compositionally biased region" description="Acidic residues" evidence="10">
    <location>
        <begin position="405"/>
        <end position="415"/>
    </location>
</feature>
<dbReference type="InterPro" id="IPR005543">
    <property type="entry name" value="PASTA_dom"/>
</dbReference>
<dbReference type="Gene3D" id="1.10.510.10">
    <property type="entry name" value="Transferase(Phosphotransferase) domain 1"/>
    <property type="match status" value="1"/>
</dbReference>
<keyword evidence="5" id="KW-0547">Nucleotide-binding</keyword>
<comment type="catalytic activity">
    <reaction evidence="8">
        <text>L-threonyl-[protein] + ATP = O-phospho-L-threonyl-[protein] + ADP + H(+)</text>
        <dbReference type="Rhea" id="RHEA:46608"/>
        <dbReference type="Rhea" id="RHEA-COMP:11060"/>
        <dbReference type="Rhea" id="RHEA-COMP:11605"/>
        <dbReference type="ChEBI" id="CHEBI:15378"/>
        <dbReference type="ChEBI" id="CHEBI:30013"/>
        <dbReference type="ChEBI" id="CHEBI:30616"/>
        <dbReference type="ChEBI" id="CHEBI:61977"/>
        <dbReference type="ChEBI" id="CHEBI:456216"/>
        <dbReference type="EC" id="2.7.11.1"/>
    </reaction>
</comment>
<keyword evidence="2" id="KW-0723">Serine/threonine-protein kinase</keyword>
<evidence type="ECO:0000256" key="5">
    <source>
        <dbReference type="ARBA" id="ARBA00022741"/>
    </source>
</evidence>
<dbReference type="GO" id="GO:0004674">
    <property type="term" value="F:protein serine/threonine kinase activity"/>
    <property type="evidence" value="ECO:0007669"/>
    <property type="project" value="UniProtKB-KW"/>
</dbReference>
<dbReference type="OrthoDB" id="9762169at2"/>
<dbReference type="FunFam" id="3.30.200.20:FF:000035">
    <property type="entry name" value="Serine/threonine protein kinase Stk1"/>
    <property type="match status" value="1"/>
</dbReference>
<evidence type="ECO:0000256" key="4">
    <source>
        <dbReference type="ARBA" id="ARBA00022737"/>
    </source>
</evidence>
<evidence type="ECO:0000313" key="12">
    <source>
        <dbReference type="EMBL" id="TQL75093.1"/>
    </source>
</evidence>
<dbReference type="GO" id="GO:0045717">
    <property type="term" value="P:negative regulation of fatty acid biosynthetic process"/>
    <property type="evidence" value="ECO:0007669"/>
    <property type="project" value="UniProtKB-ARBA"/>
</dbReference>
<dbReference type="AlphaFoldDB" id="A0A543AR77"/>
<reference evidence="12 13" key="1">
    <citation type="submission" date="2019-06" db="EMBL/GenBank/DDBJ databases">
        <title>Sequencing the genomes of 1000 actinobacteria strains.</title>
        <authorList>
            <person name="Klenk H.-P."/>
        </authorList>
    </citation>
    <scope>NUCLEOTIDE SEQUENCE [LARGE SCALE GENOMIC DNA]</scope>
    <source>
        <strain evidence="12 13">DSM 45928</strain>
    </source>
</reference>
<dbReference type="InterPro" id="IPR008271">
    <property type="entry name" value="Ser/Thr_kinase_AS"/>
</dbReference>
<proteinExistence type="predicted"/>
<dbReference type="InterPro" id="IPR000719">
    <property type="entry name" value="Prot_kinase_dom"/>
</dbReference>
<evidence type="ECO:0000256" key="9">
    <source>
        <dbReference type="ARBA" id="ARBA00048679"/>
    </source>
</evidence>
<evidence type="ECO:0000256" key="1">
    <source>
        <dbReference type="ARBA" id="ARBA00012513"/>
    </source>
</evidence>
<dbReference type="CDD" id="cd06577">
    <property type="entry name" value="PASTA_pknB"/>
    <property type="match status" value="1"/>
</dbReference>
<feature type="region of interest" description="Disordered" evidence="10">
    <location>
        <begin position="369"/>
        <end position="428"/>
    </location>
</feature>
<feature type="domain" description="Protein kinase" evidence="11">
    <location>
        <begin position="11"/>
        <end position="270"/>
    </location>
</feature>
<evidence type="ECO:0000256" key="6">
    <source>
        <dbReference type="ARBA" id="ARBA00022777"/>
    </source>
</evidence>
<evidence type="ECO:0000256" key="2">
    <source>
        <dbReference type="ARBA" id="ARBA00022527"/>
    </source>
</evidence>
<organism evidence="12 13">
    <name type="scientific">Stackebrandtia endophytica</name>
    <dbReference type="NCBI Taxonomy" id="1496996"/>
    <lineage>
        <taxon>Bacteria</taxon>
        <taxon>Bacillati</taxon>
        <taxon>Actinomycetota</taxon>
        <taxon>Actinomycetes</taxon>
        <taxon>Glycomycetales</taxon>
        <taxon>Glycomycetaceae</taxon>
        <taxon>Stackebrandtia</taxon>
    </lineage>
</organism>
<gene>
    <name evidence="12" type="ORF">FB566_0585</name>
</gene>
<dbReference type="PANTHER" id="PTHR43289:SF6">
    <property type="entry name" value="SERINE_THREONINE-PROTEIN KINASE NEKL-3"/>
    <property type="match status" value="1"/>
</dbReference>
<dbReference type="EC" id="2.7.11.1" evidence="1"/>
<feature type="compositionally biased region" description="Acidic residues" evidence="10">
    <location>
        <begin position="383"/>
        <end position="396"/>
    </location>
</feature>
<dbReference type="Pfam" id="PF00069">
    <property type="entry name" value="Pkinase"/>
    <property type="match status" value="1"/>
</dbReference>
<feature type="compositionally biased region" description="Low complexity" evidence="10">
    <location>
        <begin position="372"/>
        <end position="382"/>
    </location>
</feature>
<sequence>MRVGQLLAGRYRLDDRVDAGGMGTVWRGTDTRLHRTVAIKVLHAGLSNDEVFRRRFEVEARAVAALQAPGIVNIYDYGEDPSPEGSVCYLIMEFVDGRSLASILAEHGRIERGELLRILAEAADALDAAHRAGIIHRDVKPGNILITRRDGKPKLVDFGIARAHGEAGLTSTGMIMGTAAYVSPEQLHGHQLTGSSDVYSLGVVAYECLAGRKPFTGDTPAGIIAGHISHPPPQLPPDVPPVLVSLVMRTLAKNPADRWPSAAAFAQACRDAAEGRSAAPATAVMNAPPPMGATSVMPGAPVSPPRGVAGVARPQAPQTRQHTQPHRSPTPDPEPKKSNLATVGVIAAVVVLAMVGLLIWQPWLPSDDAADADQTQQTQGTEQEQDPDDSTVEEDGNQQQPPPDTETEPESDPEPSTEQPPATGEIPSVIGDEYYDAYAELSEAGFNNIVVTEDGEGGYRCKVIGQDFIGPGYSFDTTVSLTVQMTATEDDC</sequence>
<dbReference type="SMART" id="SM00220">
    <property type="entry name" value="S_TKc"/>
    <property type="match status" value="1"/>
</dbReference>
<dbReference type="InterPro" id="IPR011009">
    <property type="entry name" value="Kinase-like_dom_sf"/>
</dbReference>
<dbReference type="RefSeq" id="WP_142034697.1">
    <property type="nucleotide sequence ID" value="NZ_JBHTGS010000002.1"/>
</dbReference>
<dbReference type="CDD" id="cd14014">
    <property type="entry name" value="STKc_PknB_like"/>
    <property type="match status" value="1"/>
</dbReference>
<dbReference type="EMBL" id="VFOW01000001">
    <property type="protein sequence ID" value="TQL75093.1"/>
    <property type="molecule type" value="Genomic_DNA"/>
</dbReference>
<dbReference type="InParanoid" id="A0A543AR77"/>
<dbReference type="SUPFAM" id="SSF56112">
    <property type="entry name" value="Protein kinase-like (PK-like)"/>
    <property type="match status" value="1"/>
</dbReference>
<keyword evidence="7" id="KW-0067">ATP-binding</keyword>
<protein>
    <recommendedName>
        <fullName evidence="1">non-specific serine/threonine protein kinase</fullName>
        <ecNumber evidence="1">2.7.11.1</ecNumber>
    </recommendedName>
</protein>
<dbReference type="PANTHER" id="PTHR43289">
    <property type="entry name" value="MITOGEN-ACTIVATED PROTEIN KINASE KINASE KINASE 20-RELATED"/>
    <property type="match status" value="1"/>
</dbReference>